<evidence type="ECO:0000313" key="3">
    <source>
        <dbReference type="Proteomes" id="UP000600139"/>
    </source>
</evidence>
<reference evidence="2" key="1">
    <citation type="submission" date="2021-01" db="EMBL/GenBank/DDBJ databases">
        <title>Modified the classification status of verrucomicrobia.</title>
        <authorList>
            <person name="Feng X."/>
        </authorList>
    </citation>
    <scope>NUCLEOTIDE SEQUENCE</scope>
    <source>
        <strain evidence="2">JCM 18052</strain>
    </source>
</reference>
<evidence type="ECO:0000313" key="2">
    <source>
        <dbReference type="EMBL" id="MBK1816482.1"/>
    </source>
</evidence>
<keyword evidence="1" id="KW-0472">Membrane</keyword>
<keyword evidence="3" id="KW-1185">Reference proteome</keyword>
<dbReference type="AlphaFoldDB" id="A0A934R505"/>
<keyword evidence="1" id="KW-0812">Transmembrane</keyword>
<name>A0A934R505_9BACT</name>
<organism evidence="2 3">
    <name type="scientific">Luteolibacter yonseiensis</name>
    <dbReference type="NCBI Taxonomy" id="1144680"/>
    <lineage>
        <taxon>Bacteria</taxon>
        <taxon>Pseudomonadati</taxon>
        <taxon>Verrucomicrobiota</taxon>
        <taxon>Verrucomicrobiia</taxon>
        <taxon>Verrucomicrobiales</taxon>
        <taxon>Verrucomicrobiaceae</taxon>
        <taxon>Luteolibacter</taxon>
    </lineage>
</organism>
<comment type="caution">
    <text evidence="2">The sequence shown here is derived from an EMBL/GenBank/DDBJ whole genome shotgun (WGS) entry which is preliminary data.</text>
</comment>
<feature type="transmembrane region" description="Helical" evidence="1">
    <location>
        <begin position="12"/>
        <end position="33"/>
    </location>
</feature>
<dbReference type="RefSeq" id="WP_200351416.1">
    <property type="nucleotide sequence ID" value="NZ_BAABHZ010000006.1"/>
</dbReference>
<proteinExistence type="predicted"/>
<gene>
    <name evidence="2" type="ORF">JIN84_12720</name>
</gene>
<evidence type="ECO:0000256" key="1">
    <source>
        <dbReference type="SAM" id="Phobius"/>
    </source>
</evidence>
<dbReference type="Proteomes" id="UP000600139">
    <property type="component" value="Unassembled WGS sequence"/>
</dbReference>
<dbReference type="EMBL" id="JAENIK010000011">
    <property type="protein sequence ID" value="MBK1816482.1"/>
    <property type="molecule type" value="Genomic_DNA"/>
</dbReference>
<protein>
    <submittedName>
        <fullName evidence="2">Uncharacterized protein</fullName>
    </submittedName>
</protein>
<accession>A0A934R505</accession>
<feature type="transmembrane region" description="Helical" evidence="1">
    <location>
        <begin position="45"/>
        <end position="70"/>
    </location>
</feature>
<sequence>MADEYYETTNPAWIENSALTAPALLGAAAGLLLGDLMHPSARRGVGIGLGVLGVAALLPFVVGGVTGLVAGPRSKFGVRRNIQRIRDAGIVAPAYDDVEEELREQGLI</sequence>
<keyword evidence="1" id="KW-1133">Transmembrane helix</keyword>